<dbReference type="AlphaFoldDB" id="A0A0K8J781"/>
<keyword evidence="1" id="KW-0472">Membrane</keyword>
<proteinExistence type="predicted"/>
<dbReference type="InterPro" id="IPR023804">
    <property type="entry name" value="DUF3792_TM"/>
</dbReference>
<dbReference type="Pfam" id="PF12670">
    <property type="entry name" value="DUF3792"/>
    <property type="match status" value="1"/>
</dbReference>
<keyword evidence="1" id="KW-0812">Transmembrane</keyword>
<organism evidence="2 3">
    <name type="scientific">Herbinix luporum</name>
    <dbReference type="NCBI Taxonomy" id="1679721"/>
    <lineage>
        <taxon>Bacteria</taxon>
        <taxon>Bacillati</taxon>
        <taxon>Bacillota</taxon>
        <taxon>Clostridia</taxon>
        <taxon>Lachnospirales</taxon>
        <taxon>Lachnospiraceae</taxon>
        <taxon>Herbinix</taxon>
    </lineage>
</organism>
<dbReference type="KEGG" id="hsd:SD1D_1980"/>
<evidence type="ECO:0008006" key="4">
    <source>
        <dbReference type="Google" id="ProtNLM"/>
    </source>
</evidence>
<keyword evidence="1" id="KW-1133">Transmembrane helix</keyword>
<feature type="transmembrane region" description="Helical" evidence="1">
    <location>
        <begin position="74"/>
        <end position="95"/>
    </location>
</feature>
<gene>
    <name evidence="2" type="ORF">SD1D_1980</name>
</gene>
<reference evidence="3" key="1">
    <citation type="submission" date="2015-09" db="EMBL/GenBank/DDBJ databases">
        <authorList>
            <person name="Wibberg D."/>
        </authorList>
    </citation>
    <scope>NUCLEOTIDE SEQUENCE [LARGE SCALE GENOMIC DNA]</scope>
    <source>
        <strain evidence="3">SD1D</strain>
    </source>
</reference>
<dbReference type="EMBL" id="LN879430">
    <property type="protein sequence ID" value="CUH93516.1"/>
    <property type="molecule type" value="Genomic_DNA"/>
</dbReference>
<evidence type="ECO:0000313" key="2">
    <source>
        <dbReference type="EMBL" id="CUH93516.1"/>
    </source>
</evidence>
<sequence length="124" mass="13651">MSKAQSQNSAIIYILEALVFSYIITALLLLILSFLMLKLDISSTVISGVINLSYIISTFIGGFFIGKKTEQRKFLWGLIVGIFYFVILMLISLMMNHGSVLPLGNLFTVFIITSLSGMLGGMIS</sequence>
<feature type="transmembrane region" description="Helical" evidence="1">
    <location>
        <begin position="101"/>
        <end position="123"/>
    </location>
</feature>
<evidence type="ECO:0000256" key="1">
    <source>
        <dbReference type="SAM" id="Phobius"/>
    </source>
</evidence>
<dbReference type="NCBIfam" id="TIGR04086">
    <property type="entry name" value="TIGR04086_membr"/>
    <property type="match status" value="1"/>
</dbReference>
<accession>A0A0K8J781</accession>
<dbReference type="RefSeq" id="WP_058258756.1">
    <property type="nucleotide sequence ID" value="NZ_DUPS01000010.1"/>
</dbReference>
<dbReference type="Proteomes" id="UP000196053">
    <property type="component" value="Chromosome I"/>
</dbReference>
<dbReference type="OrthoDB" id="1779887at2"/>
<keyword evidence="3" id="KW-1185">Reference proteome</keyword>
<protein>
    <recommendedName>
        <fullName evidence="4">TIGR04086 family membrane protein</fullName>
    </recommendedName>
</protein>
<name>A0A0K8J781_9FIRM</name>
<evidence type="ECO:0000313" key="3">
    <source>
        <dbReference type="Proteomes" id="UP000196053"/>
    </source>
</evidence>
<feature type="transmembrane region" description="Helical" evidence="1">
    <location>
        <begin position="12"/>
        <end position="35"/>
    </location>
</feature>
<feature type="transmembrane region" description="Helical" evidence="1">
    <location>
        <begin position="41"/>
        <end position="65"/>
    </location>
</feature>